<dbReference type="Pfam" id="PF00096">
    <property type="entry name" value="zf-C2H2"/>
    <property type="match status" value="2"/>
</dbReference>
<feature type="compositionally biased region" description="Low complexity" evidence="12">
    <location>
        <begin position="85"/>
        <end position="103"/>
    </location>
</feature>
<evidence type="ECO:0000313" key="15">
    <source>
        <dbReference type="Proteomes" id="UP000054270"/>
    </source>
</evidence>
<evidence type="ECO:0000256" key="11">
    <source>
        <dbReference type="PROSITE-ProRule" id="PRU00042"/>
    </source>
</evidence>
<sequence>MVPSPSSPQHVSHGYSDADPRSMPPTYTDPSYYNNPQQYSSNPPPVNPHMYSPVSPTPLNYAQAQSLRSGQHIPRPRSTVPHGAYTHSPSHSYSHPYPQASSSLTHPSHPQMGRPRSNSQVYDRLPSPGGGYAAPTEPYYTEIPIPQTIGLSSDYPTSSVRPFACDLCALSFNRQHDLKRHRETHTGEKPYLCNGGCGKTFTRKDALKRHQLVKGCGKVDESWS</sequence>
<evidence type="ECO:0000256" key="2">
    <source>
        <dbReference type="ARBA" id="ARBA00006991"/>
    </source>
</evidence>
<feature type="domain" description="C2H2-type" evidence="13">
    <location>
        <begin position="191"/>
        <end position="211"/>
    </location>
</feature>
<keyword evidence="4" id="KW-0677">Repeat</keyword>
<dbReference type="Proteomes" id="UP000054270">
    <property type="component" value="Unassembled WGS sequence"/>
</dbReference>
<evidence type="ECO:0000256" key="10">
    <source>
        <dbReference type="ARBA" id="ARBA00023242"/>
    </source>
</evidence>
<evidence type="ECO:0000256" key="8">
    <source>
        <dbReference type="ARBA" id="ARBA00023125"/>
    </source>
</evidence>
<keyword evidence="5 11" id="KW-0863">Zinc-finger</keyword>
<comment type="subcellular location">
    <subcellularLocation>
        <location evidence="1">Nucleus</location>
    </subcellularLocation>
</comment>
<keyword evidence="15" id="KW-1185">Reference proteome</keyword>
<keyword evidence="8" id="KW-0238">DNA-binding</keyword>
<dbReference type="OMA" id="HAQLAMP"/>
<dbReference type="FunFam" id="3.30.160.60:FF:000688">
    <property type="entry name" value="zinc finger protein 197 isoform X1"/>
    <property type="match status" value="1"/>
</dbReference>
<evidence type="ECO:0000256" key="6">
    <source>
        <dbReference type="ARBA" id="ARBA00022833"/>
    </source>
</evidence>
<dbReference type="SMART" id="SM00355">
    <property type="entry name" value="ZnF_C2H2"/>
    <property type="match status" value="2"/>
</dbReference>
<dbReference type="SUPFAM" id="SSF57667">
    <property type="entry name" value="beta-beta-alpha zinc fingers"/>
    <property type="match status" value="1"/>
</dbReference>
<comment type="similarity">
    <text evidence="2">Belongs to the krueppel C2H2-type zinc-finger protein family.</text>
</comment>
<evidence type="ECO:0000256" key="3">
    <source>
        <dbReference type="ARBA" id="ARBA00022723"/>
    </source>
</evidence>
<evidence type="ECO:0000256" key="1">
    <source>
        <dbReference type="ARBA" id="ARBA00004123"/>
    </source>
</evidence>
<keyword evidence="3" id="KW-0479">Metal-binding</keyword>
<dbReference type="PROSITE" id="PS50157">
    <property type="entry name" value="ZINC_FINGER_C2H2_2"/>
    <property type="match status" value="2"/>
</dbReference>
<evidence type="ECO:0000259" key="13">
    <source>
        <dbReference type="PROSITE" id="PS50157"/>
    </source>
</evidence>
<feature type="region of interest" description="Disordered" evidence="12">
    <location>
        <begin position="1"/>
        <end position="137"/>
    </location>
</feature>
<dbReference type="GO" id="GO:0008270">
    <property type="term" value="F:zinc ion binding"/>
    <property type="evidence" value="ECO:0007669"/>
    <property type="project" value="UniProtKB-KW"/>
</dbReference>
<keyword evidence="7" id="KW-0805">Transcription regulation</keyword>
<dbReference type="OrthoDB" id="8922241at2759"/>
<evidence type="ECO:0000256" key="9">
    <source>
        <dbReference type="ARBA" id="ARBA00023163"/>
    </source>
</evidence>
<evidence type="ECO:0000256" key="4">
    <source>
        <dbReference type="ARBA" id="ARBA00022737"/>
    </source>
</evidence>
<dbReference type="InterPro" id="IPR036236">
    <property type="entry name" value="Znf_C2H2_sf"/>
</dbReference>
<dbReference type="PROSITE" id="PS00028">
    <property type="entry name" value="ZINC_FINGER_C2H2_1"/>
    <property type="match status" value="1"/>
</dbReference>
<dbReference type="AlphaFoldDB" id="A0A0D2PLF9"/>
<name>A0A0D2PLF9_HYPSF</name>
<evidence type="ECO:0000256" key="7">
    <source>
        <dbReference type="ARBA" id="ARBA00023015"/>
    </source>
</evidence>
<protein>
    <recommendedName>
        <fullName evidence="13">C2H2-type domain-containing protein</fullName>
    </recommendedName>
</protein>
<dbReference type="PANTHER" id="PTHR23235">
    <property type="entry name" value="KRUEPPEL-LIKE TRANSCRIPTION FACTOR"/>
    <property type="match status" value="1"/>
</dbReference>
<evidence type="ECO:0000256" key="5">
    <source>
        <dbReference type="ARBA" id="ARBA00022771"/>
    </source>
</evidence>
<keyword evidence="6" id="KW-0862">Zinc</keyword>
<evidence type="ECO:0000256" key="12">
    <source>
        <dbReference type="SAM" id="MobiDB-lite"/>
    </source>
</evidence>
<dbReference type="GO" id="GO:0005634">
    <property type="term" value="C:nucleus"/>
    <property type="evidence" value="ECO:0007669"/>
    <property type="project" value="UniProtKB-SubCell"/>
</dbReference>
<evidence type="ECO:0000313" key="14">
    <source>
        <dbReference type="EMBL" id="KJA20735.1"/>
    </source>
</evidence>
<gene>
    <name evidence="14" type="ORF">HYPSUDRAFT_42819</name>
</gene>
<dbReference type="GO" id="GO:0000978">
    <property type="term" value="F:RNA polymerase II cis-regulatory region sequence-specific DNA binding"/>
    <property type="evidence" value="ECO:0007669"/>
    <property type="project" value="TreeGrafter"/>
</dbReference>
<proteinExistence type="inferred from homology"/>
<keyword evidence="10" id="KW-0539">Nucleus</keyword>
<organism evidence="14 15">
    <name type="scientific">Hypholoma sublateritium (strain FD-334 SS-4)</name>
    <dbReference type="NCBI Taxonomy" id="945553"/>
    <lineage>
        <taxon>Eukaryota</taxon>
        <taxon>Fungi</taxon>
        <taxon>Dikarya</taxon>
        <taxon>Basidiomycota</taxon>
        <taxon>Agaricomycotina</taxon>
        <taxon>Agaricomycetes</taxon>
        <taxon>Agaricomycetidae</taxon>
        <taxon>Agaricales</taxon>
        <taxon>Agaricineae</taxon>
        <taxon>Strophariaceae</taxon>
        <taxon>Hypholoma</taxon>
    </lineage>
</organism>
<dbReference type="InterPro" id="IPR013087">
    <property type="entry name" value="Znf_C2H2_type"/>
</dbReference>
<dbReference type="GO" id="GO:0000981">
    <property type="term" value="F:DNA-binding transcription factor activity, RNA polymerase II-specific"/>
    <property type="evidence" value="ECO:0007669"/>
    <property type="project" value="TreeGrafter"/>
</dbReference>
<dbReference type="FunFam" id="3.30.160.60:FF:001370">
    <property type="entry name" value="Zinc finger protein"/>
    <property type="match status" value="1"/>
</dbReference>
<reference evidence="15" key="1">
    <citation type="submission" date="2014-04" db="EMBL/GenBank/DDBJ databases">
        <title>Evolutionary Origins and Diversification of the Mycorrhizal Mutualists.</title>
        <authorList>
            <consortium name="DOE Joint Genome Institute"/>
            <consortium name="Mycorrhizal Genomics Consortium"/>
            <person name="Kohler A."/>
            <person name="Kuo A."/>
            <person name="Nagy L.G."/>
            <person name="Floudas D."/>
            <person name="Copeland A."/>
            <person name="Barry K.W."/>
            <person name="Cichocki N."/>
            <person name="Veneault-Fourrey C."/>
            <person name="LaButti K."/>
            <person name="Lindquist E.A."/>
            <person name="Lipzen A."/>
            <person name="Lundell T."/>
            <person name="Morin E."/>
            <person name="Murat C."/>
            <person name="Riley R."/>
            <person name="Ohm R."/>
            <person name="Sun H."/>
            <person name="Tunlid A."/>
            <person name="Henrissat B."/>
            <person name="Grigoriev I.V."/>
            <person name="Hibbett D.S."/>
            <person name="Martin F."/>
        </authorList>
    </citation>
    <scope>NUCLEOTIDE SEQUENCE [LARGE SCALE GENOMIC DNA]</scope>
    <source>
        <strain evidence="15">FD-334 SS-4</strain>
    </source>
</reference>
<dbReference type="Gene3D" id="3.30.160.60">
    <property type="entry name" value="Classic Zinc Finger"/>
    <property type="match status" value="2"/>
</dbReference>
<feature type="compositionally biased region" description="Polar residues" evidence="12">
    <location>
        <begin position="57"/>
        <end position="69"/>
    </location>
</feature>
<dbReference type="EMBL" id="KN817564">
    <property type="protein sequence ID" value="KJA20735.1"/>
    <property type="molecule type" value="Genomic_DNA"/>
</dbReference>
<feature type="compositionally biased region" description="Low complexity" evidence="12">
    <location>
        <begin position="30"/>
        <end position="41"/>
    </location>
</feature>
<dbReference type="STRING" id="945553.A0A0D2PLF9"/>
<feature type="domain" description="C2H2-type" evidence="13">
    <location>
        <begin position="163"/>
        <end position="190"/>
    </location>
</feature>
<keyword evidence="9" id="KW-0804">Transcription</keyword>
<dbReference type="PANTHER" id="PTHR23235:SF120">
    <property type="entry name" value="KRUPPEL-LIKE FACTOR 15"/>
    <property type="match status" value="1"/>
</dbReference>
<accession>A0A0D2PLF9</accession>